<dbReference type="AlphaFoldDB" id="A0A418KIK2"/>
<gene>
    <name evidence="1" type="ORF">DY240_26150</name>
</gene>
<evidence type="ECO:0000313" key="1">
    <source>
        <dbReference type="EMBL" id="RIQ13235.1"/>
    </source>
</evidence>
<reference evidence="1 2" key="1">
    <citation type="submission" date="2018-09" db="EMBL/GenBank/DDBJ databases">
        <title>Isolation, diversity and antifungal activity of actinobacteria from wheat.</title>
        <authorList>
            <person name="Han C."/>
        </authorList>
    </citation>
    <scope>NUCLEOTIDE SEQUENCE [LARGE SCALE GENOMIC DNA]</scope>
    <source>
        <strain evidence="1 2">NEAU-YY265</strain>
    </source>
</reference>
<sequence length="91" mass="10055">LPERVREVVHDDAARLGLYSLVEIMGKLADPVAGRRVIRIDDDRDVPRVGVVEDIDDPAGEWMLVAWMNADGTITSPAVRVPADELVPARR</sequence>
<accession>A0A418KIK2</accession>
<dbReference type="Proteomes" id="UP000284057">
    <property type="component" value="Unassembled WGS sequence"/>
</dbReference>
<keyword evidence="2" id="KW-1185">Reference proteome</keyword>
<feature type="non-terminal residue" evidence="1">
    <location>
        <position position="1"/>
    </location>
</feature>
<name>A0A418KIK2_9ACTN</name>
<proteinExistence type="predicted"/>
<evidence type="ECO:0000313" key="2">
    <source>
        <dbReference type="Proteomes" id="UP000284057"/>
    </source>
</evidence>
<dbReference type="RefSeq" id="WP_158603008.1">
    <property type="nucleotide sequence ID" value="NZ_QUAL01000385.1"/>
</dbReference>
<protein>
    <submittedName>
        <fullName evidence="1">Uncharacterized protein</fullName>
    </submittedName>
</protein>
<organism evidence="1 2">
    <name type="scientific">Jiangella rhizosphaerae</name>
    <dbReference type="NCBI Taxonomy" id="2293569"/>
    <lineage>
        <taxon>Bacteria</taxon>
        <taxon>Bacillati</taxon>
        <taxon>Actinomycetota</taxon>
        <taxon>Actinomycetes</taxon>
        <taxon>Jiangellales</taxon>
        <taxon>Jiangellaceae</taxon>
        <taxon>Jiangella</taxon>
    </lineage>
</organism>
<comment type="caution">
    <text evidence="1">The sequence shown here is derived from an EMBL/GenBank/DDBJ whole genome shotgun (WGS) entry which is preliminary data.</text>
</comment>
<dbReference type="EMBL" id="QUAL01000385">
    <property type="protein sequence ID" value="RIQ13235.1"/>
    <property type="molecule type" value="Genomic_DNA"/>
</dbReference>